<evidence type="ECO:0000313" key="4">
    <source>
        <dbReference type="EMBL" id="ALE52867.1"/>
    </source>
</evidence>
<dbReference type="Proteomes" id="UP000058020">
    <property type="component" value="Chromosome"/>
</dbReference>
<dbReference type="PANTHER" id="PTHR21666:SF270">
    <property type="entry name" value="MUREIN HYDROLASE ACTIVATOR ENVC"/>
    <property type="match status" value="1"/>
</dbReference>
<dbReference type="Pfam" id="PF01551">
    <property type="entry name" value="Peptidase_M23"/>
    <property type="match status" value="1"/>
</dbReference>
<feature type="chain" id="PRO_5005799691" evidence="1">
    <location>
        <begin position="29"/>
        <end position="284"/>
    </location>
</feature>
<accession>A0A0M4PNT6</accession>
<dbReference type="GO" id="GO:0004222">
    <property type="term" value="F:metalloendopeptidase activity"/>
    <property type="evidence" value="ECO:0007669"/>
    <property type="project" value="TreeGrafter"/>
</dbReference>
<proteinExistence type="predicted"/>
<gene>
    <name evidence="4" type="ORF">SP60_06430</name>
</gene>
<dbReference type="AlphaFoldDB" id="A0A0M4PNT6"/>
<keyword evidence="1" id="KW-0732">Signal</keyword>
<evidence type="ECO:0000259" key="3">
    <source>
        <dbReference type="Pfam" id="PF18421"/>
    </source>
</evidence>
<dbReference type="InterPro" id="IPR050570">
    <property type="entry name" value="Cell_wall_metabolism_enzyme"/>
</dbReference>
<dbReference type="SUPFAM" id="SSF51261">
    <property type="entry name" value="Duplicated hybrid motif"/>
    <property type="match status" value="1"/>
</dbReference>
<dbReference type="InterPro" id="IPR016047">
    <property type="entry name" value="M23ase_b-sheet_dom"/>
</dbReference>
<dbReference type="PATRIC" id="fig|1705394.5.peg.1281"/>
<dbReference type="OrthoDB" id="9805070at2"/>
<dbReference type="InterPro" id="IPR040487">
    <property type="entry name" value="Peptidase_M23_N"/>
</dbReference>
<feature type="domain" description="Peptidase family M23 N-terminal" evidence="3">
    <location>
        <begin position="34"/>
        <end position="105"/>
    </location>
</feature>
<dbReference type="EMBL" id="CP010552">
    <property type="protein sequence ID" value="ALE52867.1"/>
    <property type="molecule type" value="Genomic_DNA"/>
</dbReference>
<dbReference type="InterPro" id="IPR011055">
    <property type="entry name" value="Dup_hybrid_motif"/>
</dbReference>
<dbReference type="KEGG" id="tho:SP60_06430"/>
<dbReference type="Pfam" id="PF18421">
    <property type="entry name" value="Peptidase_M23_N"/>
    <property type="match status" value="1"/>
</dbReference>
<dbReference type="Gene3D" id="2.70.70.10">
    <property type="entry name" value="Glucose Permease (Domain IIA)"/>
    <property type="match status" value="1"/>
</dbReference>
<protein>
    <submittedName>
        <fullName evidence="4">Peptidase M23</fullName>
    </submittedName>
</protein>
<dbReference type="PANTHER" id="PTHR21666">
    <property type="entry name" value="PEPTIDASE-RELATED"/>
    <property type="match status" value="1"/>
</dbReference>
<keyword evidence="5" id="KW-1185">Reference proteome</keyword>
<feature type="signal peptide" evidence="1">
    <location>
        <begin position="1"/>
        <end position="28"/>
    </location>
</feature>
<evidence type="ECO:0000313" key="5">
    <source>
        <dbReference type="Proteomes" id="UP000058020"/>
    </source>
</evidence>
<dbReference type="FunFam" id="2.70.70.10:FF:000019">
    <property type="entry name" value="M23 family peptidase"/>
    <property type="match status" value="1"/>
</dbReference>
<name>A0A0M4PNT6_9GAMM</name>
<organism evidence="4 5">
    <name type="scientific">Candidatus Thioglobus autotrophicus</name>
    <dbReference type="NCBI Taxonomy" id="1705394"/>
    <lineage>
        <taxon>Bacteria</taxon>
        <taxon>Pseudomonadati</taxon>
        <taxon>Pseudomonadota</taxon>
        <taxon>Gammaproteobacteria</taxon>
        <taxon>Candidatus Pseudothioglobaceae</taxon>
        <taxon>Candidatus Thioglobus</taxon>
    </lineage>
</organism>
<evidence type="ECO:0000259" key="2">
    <source>
        <dbReference type="Pfam" id="PF01551"/>
    </source>
</evidence>
<sequence length="284" mass="31715">MALFILRWKKLKKIKLLLLLLLPLTVMANLTIKNTPVPGGVAVVDFYTNHSNPKAFYSQVPVYIQHLNDTHWQALIGIPLLAKTGDKQLTIKDFSTRQITFKVGEHAYQEQHITLSGKNKKYVNPNLSHMDRIKQERPILSKARKTFSDASIQESAFMRPVPGVTTSPFGFKRFYNGQARRPHTGLDYAGETGANIKASASGKVIISDEFFFNGNTVFIDHGQGLISVYIHLNKRLVEAGQIVKQGDIIGTIGQTGRATGPHLHFGIYLNQTVINPNLLINNEI</sequence>
<dbReference type="STRING" id="1705394.SP60_06430"/>
<feature type="domain" description="M23ase beta-sheet core" evidence="2">
    <location>
        <begin position="182"/>
        <end position="276"/>
    </location>
</feature>
<dbReference type="Gene3D" id="2.60.40.1590">
    <property type="entry name" value="Peptidoglycan hydrolase domains"/>
    <property type="match status" value="1"/>
</dbReference>
<evidence type="ECO:0000256" key="1">
    <source>
        <dbReference type="SAM" id="SignalP"/>
    </source>
</evidence>
<dbReference type="CDD" id="cd12797">
    <property type="entry name" value="M23_peptidase"/>
    <property type="match status" value="1"/>
</dbReference>
<reference evidence="4 5" key="1">
    <citation type="journal article" date="2015" name="Genome Announc.">
        <title>Genome Sequence of 'Candidatus Thioglobus autotrophica' Strain EF1, a Chemoautotroph from the SUP05 Clade of Marine Gammaproteobacteria.</title>
        <authorList>
            <person name="Shah V."/>
            <person name="Morris R.M."/>
        </authorList>
    </citation>
    <scope>NUCLEOTIDE SEQUENCE [LARGE SCALE GENOMIC DNA]</scope>
    <source>
        <strain evidence="4 5">EF1</strain>
    </source>
</reference>